<gene>
    <name evidence="2" type="ORF">J2W31_003911</name>
</gene>
<dbReference type="InterPro" id="IPR005064">
    <property type="entry name" value="BUG"/>
</dbReference>
<sequence length="317" mass="32980">MALAAVSGSLARAAHAQREFPSRPIRWIVPYPPGAIADIVARTVGTQLAIDTGQPVQIENRAGGNTALGAIEAARAPADGYTVLSTDNGTLVFNPALYRNLSYDPARDFAPVTLLGRLPMVLLVGPSSGVKDARAFIADARAFPGKVSFASAGTGTVQHLAMELLQRQAGLRMVHVPYRGAAPALADLAGGQLPAMMSDLAAANRFIQGGKARALAVANATRLPQLPAVPTFAELGLPRVEAAALLGLAVPAGTPPELVARLQQAMASAIHNPVVLRKLAEFGVEPVGGTPARFEALIGDETARWHPLIKSLNLSLD</sequence>
<comment type="similarity">
    <text evidence="1">Belongs to the UPF0065 (bug) family.</text>
</comment>
<evidence type="ECO:0000256" key="1">
    <source>
        <dbReference type="ARBA" id="ARBA00006987"/>
    </source>
</evidence>
<evidence type="ECO:0000313" key="2">
    <source>
        <dbReference type="EMBL" id="MDP9894787.1"/>
    </source>
</evidence>
<dbReference type="PANTHER" id="PTHR42928">
    <property type="entry name" value="TRICARBOXYLATE-BINDING PROTEIN"/>
    <property type="match status" value="1"/>
</dbReference>
<organism evidence="2 3">
    <name type="scientific">Variovorax boronicumulans</name>
    <dbReference type="NCBI Taxonomy" id="436515"/>
    <lineage>
        <taxon>Bacteria</taxon>
        <taxon>Pseudomonadati</taxon>
        <taxon>Pseudomonadota</taxon>
        <taxon>Betaproteobacteria</taxon>
        <taxon>Burkholderiales</taxon>
        <taxon>Comamonadaceae</taxon>
        <taxon>Variovorax</taxon>
    </lineage>
</organism>
<dbReference type="InterPro" id="IPR042100">
    <property type="entry name" value="Bug_dom1"/>
</dbReference>
<dbReference type="CDD" id="cd07012">
    <property type="entry name" value="PBP2_Bug_TTT"/>
    <property type="match status" value="1"/>
</dbReference>
<protein>
    <submittedName>
        <fullName evidence="2">Tripartite-type tricarboxylate transporter receptor subunit TctC</fullName>
    </submittedName>
</protein>
<dbReference type="EMBL" id="JAUSRD010000009">
    <property type="protein sequence ID" value="MDP9894787.1"/>
    <property type="molecule type" value="Genomic_DNA"/>
</dbReference>
<dbReference type="Gene3D" id="3.40.190.150">
    <property type="entry name" value="Bordetella uptake gene, domain 1"/>
    <property type="match status" value="1"/>
</dbReference>
<dbReference type="AlphaFoldDB" id="A0AAW8CX16"/>
<comment type="caution">
    <text evidence="2">The sequence shown here is derived from an EMBL/GenBank/DDBJ whole genome shotgun (WGS) entry which is preliminary data.</text>
</comment>
<keyword evidence="2" id="KW-0675">Receptor</keyword>
<dbReference type="PANTHER" id="PTHR42928:SF5">
    <property type="entry name" value="BLR1237 PROTEIN"/>
    <property type="match status" value="1"/>
</dbReference>
<reference evidence="2" key="1">
    <citation type="submission" date="2023-07" db="EMBL/GenBank/DDBJ databases">
        <title>Sorghum-associated microbial communities from plants grown in Nebraska, USA.</title>
        <authorList>
            <person name="Schachtman D."/>
        </authorList>
    </citation>
    <scope>NUCLEOTIDE SEQUENCE</scope>
    <source>
        <strain evidence="2">DS3754</strain>
    </source>
</reference>
<dbReference type="PIRSF" id="PIRSF017082">
    <property type="entry name" value="YflP"/>
    <property type="match status" value="1"/>
</dbReference>
<dbReference type="Pfam" id="PF03401">
    <property type="entry name" value="TctC"/>
    <property type="match status" value="1"/>
</dbReference>
<accession>A0AAW8CX16</accession>
<dbReference type="Gene3D" id="3.40.190.10">
    <property type="entry name" value="Periplasmic binding protein-like II"/>
    <property type="match status" value="1"/>
</dbReference>
<proteinExistence type="inferred from homology"/>
<name>A0AAW8CX16_9BURK</name>
<dbReference type="Proteomes" id="UP001242045">
    <property type="component" value="Unassembled WGS sequence"/>
</dbReference>
<dbReference type="SUPFAM" id="SSF53850">
    <property type="entry name" value="Periplasmic binding protein-like II"/>
    <property type="match status" value="1"/>
</dbReference>
<evidence type="ECO:0000313" key="3">
    <source>
        <dbReference type="Proteomes" id="UP001242045"/>
    </source>
</evidence>